<gene>
    <name evidence="1" type="ORF">G1H11_04990</name>
</gene>
<dbReference type="EMBL" id="JAAGOB010000002">
    <property type="protein sequence ID" value="NED94661.1"/>
    <property type="molecule type" value="Genomic_DNA"/>
</dbReference>
<dbReference type="InterPro" id="IPR011990">
    <property type="entry name" value="TPR-like_helical_dom_sf"/>
</dbReference>
<reference evidence="1 2" key="1">
    <citation type="submission" date="2020-02" db="EMBL/GenBank/DDBJ databases">
        <authorList>
            <person name="Li X.-J."/>
            <person name="Feng X.-M."/>
        </authorList>
    </citation>
    <scope>NUCLEOTIDE SEQUENCE [LARGE SCALE GENOMIC DNA]</scope>
    <source>
        <strain evidence="1 2">CGMCC 4.7225</strain>
    </source>
</reference>
<keyword evidence="2" id="KW-1185">Reference proteome</keyword>
<evidence type="ECO:0008006" key="3">
    <source>
        <dbReference type="Google" id="ProtNLM"/>
    </source>
</evidence>
<dbReference type="PANTHER" id="PTHR47691:SF3">
    <property type="entry name" value="HTH-TYPE TRANSCRIPTIONAL REGULATOR RV0890C-RELATED"/>
    <property type="match status" value="1"/>
</dbReference>
<dbReference type="RefSeq" id="WP_163816609.1">
    <property type="nucleotide sequence ID" value="NZ_JAAGOB010000002.1"/>
</dbReference>
<protein>
    <recommendedName>
        <fullName evidence="3">Tetratricopeptide repeat protein</fullName>
    </recommendedName>
</protein>
<dbReference type="Gene3D" id="1.25.40.10">
    <property type="entry name" value="Tetratricopeptide repeat domain"/>
    <property type="match status" value="1"/>
</dbReference>
<organism evidence="1 2">
    <name type="scientific">Phytoactinopolyspora alkaliphila</name>
    <dbReference type="NCBI Taxonomy" id="1783498"/>
    <lineage>
        <taxon>Bacteria</taxon>
        <taxon>Bacillati</taxon>
        <taxon>Actinomycetota</taxon>
        <taxon>Actinomycetes</taxon>
        <taxon>Jiangellales</taxon>
        <taxon>Jiangellaceae</taxon>
        <taxon>Phytoactinopolyspora</taxon>
    </lineage>
</organism>
<comment type="caution">
    <text evidence="1">The sequence shown here is derived from an EMBL/GenBank/DDBJ whole genome shotgun (WGS) entry which is preliminary data.</text>
</comment>
<name>A0A6N9YHY0_9ACTN</name>
<evidence type="ECO:0000313" key="2">
    <source>
        <dbReference type="Proteomes" id="UP000469185"/>
    </source>
</evidence>
<accession>A0A6N9YHY0</accession>
<dbReference type="SUPFAM" id="SSF48452">
    <property type="entry name" value="TPR-like"/>
    <property type="match status" value="1"/>
</dbReference>
<dbReference type="PANTHER" id="PTHR47691">
    <property type="entry name" value="REGULATOR-RELATED"/>
    <property type="match status" value="1"/>
</dbReference>
<dbReference type="AlphaFoldDB" id="A0A6N9YHY0"/>
<sequence>MIRRAHAAYYVRFAEDVGGGLRGPHERHWTSSIDAELDNLRTGHRWAVEQQDADLALRLSAGLYHYALYQFHDEVVTWGETALTLPGADLHARYTAVCGAVGEGLTLRGELRSALTLAERALARIADPDDGQRIPLLKVMAVVALYEGRLDNCLDMATEQLQLARAHDDAWYESQALILRGLALTYADDPEGGAVAADDSLRVSLATGNPSLTAWSLYTQAESSSTRDPDQSRRHYEEAIALAEFVNSTFTANIAQVGLAALLMRTGEPMEALRAFRRSVTRWHQMQVWHHQWTTLRNLLQLFVNVGAYEEAATILGALRATSAATFGSDATDVVRAADLLANVLGARGFAAATHRGTAMSSDAVVAFAVASIDAVLPS</sequence>
<evidence type="ECO:0000313" key="1">
    <source>
        <dbReference type="EMBL" id="NED94661.1"/>
    </source>
</evidence>
<dbReference type="Proteomes" id="UP000469185">
    <property type="component" value="Unassembled WGS sequence"/>
</dbReference>
<proteinExistence type="predicted"/>